<dbReference type="InterPro" id="IPR036318">
    <property type="entry name" value="FAD-bd_PCMH-like_sf"/>
</dbReference>
<dbReference type="InterPro" id="IPR004113">
    <property type="entry name" value="FAD-bd_oxidored_4_C"/>
</dbReference>
<evidence type="ECO:0000256" key="4">
    <source>
        <dbReference type="ARBA" id="ARBA00022630"/>
    </source>
</evidence>
<evidence type="ECO:0000256" key="7">
    <source>
        <dbReference type="ARBA" id="ARBA00023002"/>
    </source>
</evidence>
<dbReference type="Pfam" id="PF02913">
    <property type="entry name" value="FAD-oxidase_C"/>
    <property type="match status" value="1"/>
</dbReference>
<evidence type="ECO:0000256" key="5">
    <source>
        <dbReference type="ARBA" id="ARBA00022827"/>
    </source>
</evidence>
<name>A0ABM1F8T3_PRICU</name>
<evidence type="ECO:0000256" key="10">
    <source>
        <dbReference type="SAM" id="MobiDB-lite"/>
    </source>
</evidence>
<dbReference type="Gene3D" id="1.10.45.10">
    <property type="entry name" value="Vanillyl-alcohol Oxidase, Chain A, domain 4"/>
    <property type="match status" value="1"/>
</dbReference>
<keyword evidence="7" id="KW-0560">Oxidoreductase</keyword>
<keyword evidence="5" id="KW-0274">FAD</keyword>
<dbReference type="InterPro" id="IPR016164">
    <property type="entry name" value="FAD-linked_Oxase-like_C"/>
</dbReference>
<dbReference type="SUPFAM" id="SSF56176">
    <property type="entry name" value="FAD-binding/transporter-associated domain-like"/>
    <property type="match status" value="1"/>
</dbReference>
<feature type="domain" description="FAD-binding PCMH-type" evidence="11">
    <location>
        <begin position="70"/>
        <end position="251"/>
    </location>
</feature>
<evidence type="ECO:0000256" key="2">
    <source>
        <dbReference type="ARBA" id="ARBA00004173"/>
    </source>
</evidence>
<sequence>MTMHSRRVAQKLNFLLYRPFLTCGAKKYVSREYGKVSAAIVDELTSALGAENVSTSVAVREHHGHDESFHSSKPPEVVVWPTNVELVSKVVGLCNENAIPVIPFGTGTGMEGGVLAVQGGICINLTKMDQVVDVSPDDFTATVQPGVTRMALNAYLRDTGMWFPIDPGADASLCGMAATSASGTNAVRYGTMRENVANMEVVLPDGRILHTSGKGRATKKTVAGYNLTNLFVGSEGTLGVITQATLRLYGIPESMVSAICSFPDIKSAIETTVQILQCGIPIARIEFLDEVQMDACNRYGKLDYRVAPTLFLEFHGSEKTINQQVTEVGFSSGDVVRENGGTDFQWAEDEEERKRLWQARHEAWYAAKALAPGCTAYSTDVCVPLSKLSEVIVESRKDIEAAGVKGPMIGHVGDGNFHALLLAEPTKPDAKQTVISLAKSIARRALSVGGTCTGEHGIGLGKRMFLEDELGAVGVAAMRMVKRAFDPNNIMNPGKVLPSGDDDREDGESVKLQ</sequence>
<evidence type="ECO:0000256" key="8">
    <source>
        <dbReference type="ARBA" id="ARBA00023128"/>
    </source>
</evidence>
<dbReference type="InterPro" id="IPR006094">
    <property type="entry name" value="Oxid_FAD_bind_N"/>
</dbReference>
<evidence type="ECO:0000256" key="3">
    <source>
        <dbReference type="ARBA" id="ARBA00008000"/>
    </source>
</evidence>
<comment type="subcellular location">
    <subcellularLocation>
        <location evidence="2">Mitochondrion</location>
    </subcellularLocation>
</comment>
<dbReference type="Proteomes" id="UP000695022">
    <property type="component" value="Unplaced"/>
</dbReference>
<reference evidence="13" key="1">
    <citation type="submission" date="2025-08" db="UniProtKB">
        <authorList>
            <consortium name="RefSeq"/>
        </authorList>
    </citation>
    <scope>IDENTIFICATION</scope>
</reference>
<dbReference type="GeneID" id="106820799"/>
<dbReference type="RefSeq" id="XP_014680854.1">
    <property type="nucleotide sequence ID" value="XM_014825368.1"/>
</dbReference>
<dbReference type="PANTHER" id="PTHR11748:SF111">
    <property type="entry name" value="D-LACTATE DEHYDROGENASE, MITOCHONDRIAL-RELATED"/>
    <property type="match status" value="1"/>
</dbReference>
<dbReference type="SUPFAM" id="SSF55103">
    <property type="entry name" value="FAD-linked oxidases, C-terminal domain"/>
    <property type="match status" value="1"/>
</dbReference>
<dbReference type="InterPro" id="IPR016169">
    <property type="entry name" value="FAD-bd_PCMH_sub2"/>
</dbReference>
<accession>A0ABM1F8T3</accession>
<dbReference type="InterPro" id="IPR016171">
    <property type="entry name" value="Vanillyl_alc_oxidase_C-sub2"/>
</dbReference>
<evidence type="ECO:0000313" key="13">
    <source>
        <dbReference type="RefSeq" id="XP_014680854.1"/>
    </source>
</evidence>
<evidence type="ECO:0000256" key="6">
    <source>
        <dbReference type="ARBA" id="ARBA00022946"/>
    </source>
</evidence>
<gene>
    <name evidence="13" type="primary">LOC106820799</name>
</gene>
<organism evidence="12 13">
    <name type="scientific">Priapulus caudatus</name>
    <name type="common">Priapulid worm</name>
    <dbReference type="NCBI Taxonomy" id="37621"/>
    <lineage>
        <taxon>Eukaryota</taxon>
        <taxon>Metazoa</taxon>
        <taxon>Ecdysozoa</taxon>
        <taxon>Scalidophora</taxon>
        <taxon>Priapulida</taxon>
        <taxon>Priapulimorpha</taxon>
        <taxon>Priapulimorphida</taxon>
        <taxon>Priapulidae</taxon>
        <taxon>Priapulus</taxon>
    </lineage>
</organism>
<evidence type="ECO:0000259" key="11">
    <source>
        <dbReference type="PROSITE" id="PS51387"/>
    </source>
</evidence>
<keyword evidence="4" id="KW-0285">Flavoprotein</keyword>
<evidence type="ECO:0000256" key="9">
    <source>
        <dbReference type="ARBA" id="ARBA00038897"/>
    </source>
</evidence>
<dbReference type="PANTHER" id="PTHR11748">
    <property type="entry name" value="D-LACTATE DEHYDROGENASE"/>
    <property type="match status" value="1"/>
</dbReference>
<keyword evidence="8" id="KW-0496">Mitochondrion</keyword>
<feature type="region of interest" description="Disordered" evidence="10">
    <location>
        <begin position="490"/>
        <end position="513"/>
    </location>
</feature>
<dbReference type="EC" id="1.1.2.4" evidence="9"/>
<dbReference type="Pfam" id="PF01565">
    <property type="entry name" value="FAD_binding_4"/>
    <property type="match status" value="1"/>
</dbReference>
<proteinExistence type="inferred from homology"/>
<evidence type="ECO:0000256" key="1">
    <source>
        <dbReference type="ARBA" id="ARBA00001974"/>
    </source>
</evidence>
<comment type="similarity">
    <text evidence="3">Belongs to the FAD-binding oxidoreductase/transferase type 4 family.</text>
</comment>
<dbReference type="PROSITE" id="PS51387">
    <property type="entry name" value="FAD_PCMH"/>
    <property type="match status" value="1"/>
</dbReference>
<dbReference type="Gene3D" id="3.30.70.2740">
    <property type="match status" value="1"/>
</dbReference>
<keyword evidence="6" id="KW-0809">Transit peptide</keyword>
<protein>
    <recommendedName>
        <fullName evidence="9">D-lactate dehydrogenase (cytochrome)</fullName>
        <ecNumber evidence="9">1.1.2.4</ecNumber>
    </recommendedName>
</protein>
<evidence type="ECO:0000313" key="12">
    <source>
        <dbReference type="Proteomes" id="UP000695022"/>
    </source>
</evidence>
<comment type="cofactor">
    <cofactor evidence="1">
        <name>FAD</name>
        <dbReference type="ChEBI" id="CHEBI:57692"/>
    </cofactor>
</comment>
<keyword evidence="12" id="KW-1185">Reference proteome</keyword>
<dbReference type="InterPro" id="IPR016166">
    <property type="entry name" value="FAD-bd_PCMH"/>
</dbReference>
<dbReference type="Gene3D" id="3.30.465.10">
    <property type="match status" value="1"/>
</dbReference>